<dbReference type="EMBL" id="JACHEK010000002">
    <property type="protein sequence ID" value="MBB6142971.1"/>
    <property type="molecule type" value="Genomic_DNA"/>
</dbReference>
<dbReference type="Proteomes" id="UP000538666">
    <property type="component" value="Unassembled WGS sequence"/>
</dbReference>
<keyword evidence="2" id="KW-1185">Reference proteome</keyword>
<comment type="caution">
    <text evidence="1">The sequence shown here is derived from an EMBL/GenBank/DDBJ whole genome shotgun (WGS) entry which is preliminary data.</text>
</comment>
<proteinExistence type="predicted"/>
<name>A0A841JVE3_9BACT</name>
<protein>
    <submittedName>
        <fullName evidence="1">Primosomal protein N</fullName>
    </submittedName>
</protein>
<evidence type="ECO:0000313" key="2">
    <source>
        <dbReference type="Proteomes" id="UP000538666"/>
    </source>
</evidence>
<organism evidence="1 2">
    <name type="scientific">Silvibacterium bohemicum</name>
    <dbReference type="NCBI Taxonomy" id="1577686"/>
    <lineage>
        <taxon>Bacteria</taxon>
        <taxon>Pseudomonadati</taxon>
        <taxon>Acidobacteriota</taxon>
        <taxon>Terriglobia</taxon>
        <taxon>Terriglobales</taxon>
        <taxon>Acidobacteriaceae</taxon>
        <taxon>Silvibacterium</taxon>
    </lineage>
</organism>
<dbReference type="AlphaFoldDB" id="A0A841JVE3"/>
<accession>A0A841JVE3</accession>
<evidence type="ECO:0000313" key="1">
    <source>
        <dbReference type="EMBL" id="MBB6142971.1"/>
    </source>
</evidence>
<reference evidence="1 2" key="1">
    <citation type="submission" date="2020-08" db="EMBL/GenBank/DDBJ databases">
        <title>Genomic Encyclopedia of Type Strains, Phase IV (KMG-IV): sequencing the most valuable type-strain genomes for metagenomic binning, comparative biology and taxonomic classification.</title>
        <authorList>
            <person name="Goeker M."/>
        </authorList>
    </citation>
    <scope>NUCLEOTIDE SEQUENCE [LARGE SCALE GENOMIC DNA]</scope>
    <source>
        <strain evidence="1 2">DSM 103733</strain>
    </source>
</reference>
<sequence length="77" mass="8828">MRVTALPFGLGAVVRGEHIERSSDRTRLQRVERILEAAPEATERMLRLCDFLSHYIRGQLVIFDEPHARRLSREGAA</sequence>
<gene>
    <name evidence="1" type="ORF">HNQ77_000915</name>
</gene>